<sequence>MLLNFQKLEKLVICVKSGKSTKNLSSYPNRAHNIYDLKYSIREMSIHHYVIYQMA</sequence>
<dbReference type="EMBL" id="CAXHTB010000025">
    <property type="protein sequence ID" value="CAL0333601.1"/>
    <property type="molecule type" value="Genomic_DNA"/>
</dbReference>
<proteinExistence type="predicted"/>
<keyword evidence="3" id="KW-1185">Reference proteome</keyword>
<dbReference type="Proteomes" id="UP001497480">
    <property type="component" value="Unassembled WGS sequence"/>
</dbReference>
<evidence type="ECO:0000313" key="1">
    <source>
        <dbReference type="EMBL" id="CAL0330025.1"/>
    </source>
</evidence>
<organism evidence="2 3">
    <name type="scientific">Lupinus luteus</name>
    <name type="common">European yellow lupine</name>
    <dbReference type="NCBI Taxonomy" id="3873"/>
    <lineage>
        <taxon>Eukaryota</taxon>
        <taxon>Viridiplantae</taxon>
        <taxon>Streptophyta</taxon>
        <taxon>Embryophyta</taxon>
        <taxon>Tracheophyta</taxon>
        <taxon>Spermatophyta</taxon>
        <taxon>Magnoliopsida</taxon>
        <taxon>eudicotyledons</taxon>
        <taxon>Gunneridae</taxon>
        <taxon>Pentapetalae</taxon>
        <taxon>rosids</taxon>
        <taxon>fabids</taxon>
        <taxon>Fabales</taxon>
        <taxon>Fabaceae</taxon>
        <taxon>Papilionoideae</taxon>
        <taxon>50 kb inversion clade</taxon>
        <taxon>genistoids sensu lato</taxon>
        <taxon>core genistoids</taxon>
        <taxon>Genisteae</taxon>
        <taxon>Lupinus</taxon>
    </lineage>
</organism>
<gene>
    <name evidence="1" type="ORF">LLUT_LOCUS31085</name>
    <name evidence="2" type="ORF">LLUT_LOCUS34661</name>
</gene>
<name>A0AAV1YJM7_LUPLU</name>
<evidence type="ECO:0000313" key="3">
    <source>
        <dbReference type="Proteomes" id="UP001497480"/>
    </source>
</evidence>
<protein>
    <submittedName>
        <fullName evidence="2">Uncharacterized protein</fullName>
    </submittedName>
</protein>
<evidence type="ECO:0000313" key="2">
    <source>
        <dbReference type="EMBL" id="CAL0333601.1"/>
    </source>
</evidence>
<reference evidence="2 3" key="1">
    <citation type="submission" date="2024-03" db="EMBL/GenBank/DDBJ databases">
        <authorList>
            <person name="Martinez-Hernandez J."/>
        </authorList>
    </citation>
    <scope>NUCLEOTIDE SEQUENCE [LARGE SCALE GENOMIC DNA]</scope>
</reference>
<dbReference type="AlphaFoldDB" id="A0AAV1YJM7"/>
<accession>A0AAV1YJM7</accession>
<comment type="caution">
    <text evidence="2">The sequence shown here is derived from an EMBL/GenBank/DDBJ whole genome shotgun (WGS) entry which is preliminary data.</text>
</comment>
<dbReference type="EMBL" id="CAXHTB010000022">
    <property type="protein sequence ID" value="CAL0330025.1"/>
    <property type="molecule type" value="Genomic_DNA"/>
</dbReference>